<reference evidence="1" key="1">
    <citation type="journal article" date="2020" name="Nature">
        <title>Giant virus diversity and host interactions through global metagenomics.</title>
        <authorList>
            <person name="Schulz F."/>
            <person name="Roux S."/>
            <person name="Paez-Espino D."/>
            <person name="Jungbluth S."/>
            <person name="Walsh D.A."/>
            <person name="Denef V.J."/>
            <person name="McMahon K.D."/>
            <person name="Konstantinidis K.T."/>
            <person name="Eloe-Fadrosh E.A."/>
            <person name="Kyrpides N.C."/>
            <person name="Woyke T."/>
        </authorList>
    </citation>
    <scope>NUCLEOTIDE SEQUENCE</scope>
    <source>
        <strain evidence="1">GVMAG-M-3300027833-11</strain>
    </source>
</reference>
<dbReference type="EMBL" id="MN740505">
    <property type="protein sequence ID" value="QHU30289.1"/>
    <property type="molecule type" value="Genomic_DNA"/>
</dbReference>
<proteinExistence type="predicted"/>
<name>A0A6C0LH71_9ZZZZ</name>
<evidence type="ECO:0000313" key="1">
    <source>
        <dbReference type="EMBL" id="QHU30289.1"/>
    </source>
</evidence>
<protein>
    <recommendedName>
        <fullName evidence="2">C2H2-type domain-containing protein</fullName>
    </recommendedName>
</protein>
<dbReference type="AlphaFoldDB" id="A0A6C0LH71"/>
<evidence type="ECO:0008006" key="2">
    <source>
        <dbReference type="Google" id="ProtNLM"/>
    </source>
</evidence>
<organism evidence="1">
    <name type="scientific">viral metagenome</name>
    <dbReference type="NCBI Taxonomy" id="1070528"/>
    <lineage>
        <taxon>unclassified sequences</taxon>
        <taxon>metagenomes</taxon>
        <taxon>organismal metagenomes</taxon>
    </lineage>
</organism>
<sequence>MIHNDTQKVAKSCKKNTPTFYCKNCDYTTSRKSSWLKHLETKKHSNSEMIHNDTSDVAKSCNNERFTCQCGKSYKFHSGYYRHKSKCTWDLNENTECLTKKQTDNGDGTVTIDKSVLTELFTESFKALIPVIADSIGGKSSISGSGSNNTINNQKIFNVNLFLNEQCANAMSIQDFAKQLQLTMNDLDRCKPEYLTNVVLKNLRPLAVTDRPFHCTDEDSSKWFVKDRENGWEEDSGDKIITSTEHGIRRQWPSEFEKQHPQWNINEKLQEKYVKIAGNTNAELNKKDKGKVLEDVKDTVLLNNEVIGQMTPDYKFNQKNM</sequence>
<accession>A0A6C0LH71</accession>